<name>V5BMR9_9GAMM</name>
<dbReference type="GO" id="GO:0016787">
    <property type="term" value="F:hydrolase activity"/>
    <property type="evidence" value="ECO:0007669"/>
    <property type="project" value="InterPro"/>
</dbReference>
<dbReference type="GO" id="GO:0003677">
    <property type="term" value="F:DNA binding"/>
    <property type="evidence" value="ECO:0007669"/>
    <property type="project" value="InterPro"/>
</dbReference>
<sequence length="508" mass="57522">MAVKLPIDDEDSEPWNVPPSRKSKDPKILESLPKRVTIVQGNQLFIDTSQLPTALQSRIIRLAAFQNPEFYKTQAMRMSTFGKPRIISCAEYYSQHIALPRGCQDDLINLLVDLKIKPVLRDERQLGDPIPDLQFQGQLTDEQTLAANKLLEHDIGTLSATTAFGKTVVALYILAQRQVNTLIIVHRRQLLDQWLERIELFLNLSKKQVGKIGGGKNKSNGIIDVAIMQSLTKNHEVVDLVANYGQVIFDECHHLSAVSFETVAKACKAKYVLGLSATLTRKDGHHPIVFMQCGPVRYHVSPKQQALIRPFDHFVVQRETMFTLPLSAIPNSQQPIHEIYQALVTDGQRNRLILDDIKLALEEGRSPIVLTERKEHVGLLAEQIEAFAKNVFIMQGGMGVRQRKQLLADMESVPDNEVRIIIATGRYLGEGFDDARLDTLFLAMPVSWKGTLTQYVGRLHRLHHAKTEVRIYDYVDSNVPMLARMGEKRKAGYKMLGYKMIERDGQLY</sequence>
<dbReference type="AlphaFoldDB" id="V5BMR9"/>
<dbReference type="SMART" id="SM00487">
    <property type="entry name" value="DEXDc"/>
    <property type="match status" value="1"/>
</dbReference>
<accession>V5BMR9</accession>
<dbReference type="PATRIC" id="fig|1116472.3.peg.3753"/>
<dbReference type="OrthoDB" id="9804086at2"/>
<evidence type="ECO:0000313" key="4">
    <source>
        <dbReference type="Proteomes" id="UP000017842"/>
    </source>
</evidence>
<dbReference type="InterPro" id="IPR014001">
    <property type="entry name" value="Helicase_ATP-bd"/>
</dbReference>
<dbReference type="InterPro" id="IPR027417">
    <property type="entry name" value="P-loop_NTPase"/>
</dbReference>
<dbReference type="PANTHER" id="PTHR47396:SF1">
    <property type="entry name" value="ATP-DEPENDENT HELICASE IRC3-RELATED"/>
    <property type="match status" value="1"/>
</dbReference>
<evidence type="ECO:0000256" key="1">
    <source>
        <dbReference type="SAM" id="MobiDB-lite"/>
    </source>
</evidence>
<evidence type="ECO:0000313" key="3">
    <source>
        <dbReference type="EMBL" id="ESS67467.1"/>
    </source>
</evidence>
<dbReference type="STRING" id="1116472.MGMO_164c00020"/>
<dbReference type="CDD" id="cd17926">
    <property type="entry name" value="DEXHc_RE"/>
    <property type="match status" value="1"/>
</dbReference>
<organism evidence="3 4">
    <name type="scientific">Methyloglobulus morosus KoM1</name>
    <dbReference type="NCBI Taxonomy" id="1116472"/>
    <lineage>
        <taxon>Bacteria</taxon>
        <taxon>Pseudomonadati</taxon>
        <taxon>Pseudomonadota</taxon>
        <taxon>Gammaproteobacteria</taxon>
        <taxon>Methylococcales</taxon>
        <taxon>Methylococcaceae</taxon>
        <taxon>Methyloglobulus</taxon>
    </lineage>
</organism>
<keyword evidence="4" id="KW-1185">Reference proteome</keyword>
<dbReference type="CDD" id="cd18785">
    <property type="entry name" value="SF2_C"/>
    <property type="match status" value="1"/>
</dbReference>
<dbReference type="InterPro" id="IPR050742">
    <property type="entry name" value="Helicase_Restrict-Modif_Enz"/>
</dbReference>
<dbReference type="EMBL" id="AYLO01000150">
    <property type="protein sequence ID" value="ESS67467.1"/>
    <property type="molecule type" value="Genomic_DNA"/>
</dbReference>
<dbReference type="PANTHER" id="PTHR47396">
    <property type="entry name" value="TYPE I RESTRICTION ENZYME ECOKI R PROTEIN"/>
    <property type="match status" value="1"/>
</dbReference>
<dbReference type="RefSeq" id="WP_023496362.1">
    <property type="nucleotide sequence ID" value="NZ_AYLO01000150.1"/>
</dbReference>
<gene>
    <name evidence="3" type="ORF">MGMO_164c00020</name>
</gene>
<proteinExistence type="predicted"/>
<dbReference type="InterPro" id="IPR006935">
    <property type="entry name" value="Helicase/UvrB_N"/>
</dbReference>
<evidence type="ECO:0000259" key="2">
    <source>
        <dbReference type="PROSITE" id="PS51192"/>
    </source>
</evidence>
<reference evidence="3 4" key="1">
    <citation type="journal article" date="2013" name="Genome Announc.">
        <title>Draft Genome Sequence of the Methanotrophic Gammaproteobacterium Methyloglobulus morosus DSM 22980 Strain KoM1.</title>
        <authorList>
            <person name="Poehlein A."/>
            <person name="Deutzmann J.S."/>
            <person name="Daniel R."/>
            <person name="Simeonova D.D."/>
        </authorList>
    </citation>
    <scope>NUCLEOTIDE SEQUENCE [LARGE SCALE GENOMIC DNA]</scope>
    <source>
        <strain evidence="3 4">KoM1</strain>
    </source>
</reference>
<dbReference type="GO" id="GO:0005829">
    <property type="term" value="C:cytosol"/>
    <property type="evidence" value="ECO:0007669"/>
    <property type="project" value="TreeGrafter"/>
</dbReference>
<dbReference type="Gene3D" id="3.40.50.300">
    <property type="entry name" value="P-loop containing nucleotide triphosphate hydrolases"/>
    <property type="match status" value="2"/>
</dbReference>
<dbReference type="PROSITE" id="PS51192">
    <property type="entry name" value="HELICASE_ATP_BIND_1"/>
    <property type="match status" value="1"/>
</dbReference>
<feature type="domain" description="Helicase ATP-binding" evidence="2">
    <location>
        <begin position="147"/>
        <end position="297"/>
    </location>
</feature>
<protein>
    <recommendedName>
        <fullName evidence="2">Helicase ATP-binding domain-containing protein</fullName>
    </recommendedName>
</protein>
<dbReference type="Proteomes" id="UP000017842">
    <property type="component" value="Unassembled WGS sequence"/>
</dbReference>
<comment type="caution">
    <text evidence="3">The sequence shown here is derived from an EMBL/GenBank/DDBJ whole genome shotgun (WGS) entry which is preliminary data.</text>
</comment>
<dbReference type="SUPFAM" id="SSF52540">
    <property type="entry name" value="P-loop containing nucleoside triphosphate hydrolases"/>
    <property type="match status" value="2"/>
</dbReference>
<feature type="region of interest" description="Disordered" evidence="1">
    <location>
        <begin position="1"/>
        <end position="26"/>
    </location>
</feature>
<dbReference type="eggNOG" id="COG4951">
    <property type="taxonomic scope" value="Bacteria"/>
</dbReference>
<dbReference type="GO" id="GO:0005524">
    <property type="term" value="F:ATP binding"/>
    <property type="evidence" value="ECO:0007669"/>
    <property type="project" value="InterPro"/>
</dbReference>
<dbReference type="eggNOG" id="COG1061">
    <property type="taxonomic scope" value="Bacteria"/>
</dbReference>
<dbReference type="Pfam" id="PF04851">
    <property type="entry name" value="ResIII"/>
    <property type="match status" value="1"/>
</dbReference>